<name>A0A7W4V1I9_9MICO</name>
<dbReference type="EMBL" id="JACHWQ010000001">
    <property type="protein sequence ID" value="MBB2974585.1"/>
    <property type="molecule type" value="Genomic_DNA"/>
</dbReference>
<evidence type="ECO:0000313" key="1">
    <source>
        <dbReference type="EMBL" id="MBB2974585.1"/>
    </source>
</evidence>
<organism evidence="1 2">
    <name type="scientific">Microbacterium endophyticum</name>
    <dbReference type="NCBI Taxonomy" id="1526412"/>
    <lineage>
        <taxon>Bacteria</taxon>
        <taxon>Bacillati</taxon>
        <taxon>Actinomycetota</taxon>
        <taxon>Actinomycetes</taxon>
        <taxon>Micrococcales</taxon>
        <taxon>Microbacteriaceae</taxon>
        <taxon>Microbacterium</taxon>
    </lineage>
</organism>
<reference evidence="1 2" key="1">
    <citation type="submission" date="2020-08" db="EMBL/GenBank/DDBJ databases">
        <title>Sequencing the genomes of 1000 actinobacteria strains.</title>
        <authorList>
            <person name="Klenk H.-P."/>
        </authorList>
    </citation>
    <scope>NUCLEOTIDE SEQUENCE [LARGE SCALE GENOMIC DNA]</scope>
    <source>
        <strain evidence="1 2">DSM 27099</strain>
    </source>
</reference>
<comment type="caution">
    <text evidence="1">The sequence shown here is derived from an EMBL/GenBank/DDBJ whole genome shotgun (WGS) entry which is preliminary data.</text>
</comment>
<evidence type="ECO:0000313" key="2">
    <source>
        <dbReference type="Proteomes" id="UP000529310"/>
    </source>
</evidence>
<sequence length="161" mass="17479">MTPLLFTSGALTPECPAGARAISTFDDRLDNELLLVLLVDHQPAYASWGERNSGANSVSEATDRFASAKETTMTALNSAPALDHLVPGLVLAKSHVKCHPLPANAWRVTDVRDRVLGHLKANETPQGTQFVARRFHAASSDFRDVGTFWNAADALECLRHC</sequence>
<dbReference type="Proteomes" id="UP000529310">
    <property type="component" value="Unassembled WGS sequence"/>
</dbReference>
<dbReference type="AlphaFoldDB" id="A0A7W4V1I9"/>
<proteinExistence type="predicted"/>
<accession>A0A7W4V1I9</accession>
<protein>
    <submittedName>
        <fullName evidence="1">Uncharacterized protein</fullName>
    </submittedName>
</protein>
<gene>
    <name evidence="1" type="ORF">FHX49_000126</name>
</gene>
<keyword evidence="2" id="KW-1185">Reference proteome</keyword>